<dbReference type="Proteomes" id="UP000243542">
    <property type="component" value="Unassembled WGS sequence"/>
</dbReference>
<feature type="transmembrane region" description="Helical" evidence="1">
    <location>
        <begin position="76"/>
        <end position="95"/>
    </location>
</feature>
<accession>A0A2A9FBI6</accession>
<feature type="transmembrane region" description="Helical" evidence="1">
    <location>
        <begin position="101"/>
        <end position="120"/>
    </location>
</feature>
<evidence type="ECO:0000256" key="1">
    <source>
        <dbReference type="SAM" id="Phobius"/>
    </source>
</evidence>
<evidence type="ECO:0000313" key="4">
    <source>
        <dbReference type="Proteomes" id="UP000243542"/>
    </source>
</evidence>
<dbReference type="InterPro" id="IPR014756">
    <property type="entry name" value="Ig_E-set"/>
</dbReference>
<sequence length="519" mass="54752">MKEAPSIAAPRLSLAMATFLGLVALVTALGVGHFAAAFVGYQASPFVAVADFVIAHSPHPVVVWAERTLGTADKTVLKIGLAVVLAGFAVLTGQLSRRSAGPGQVLIGLLGVFGIVAVYQRTDVGELALLAPVLAMVAAMLVFGWLHRRALPAAAEPRTGPHTGLTRRQVLQRGATVAVGAGVAGIAGEIIADTGSAASSRASVGPLIPARKAPPLPPDADFVKHGCPPFITPNADFYRIDTAFVVPQVRTGEWQLKIHGMVDREITLSYSDIRNRPLVERTVTLTCVSNEVGGDLVSTADFIGVDLIDLLTEAGVRPGAQQMFATSVDGFTCGTPATVALDPNRGAMLAIGMNGEPLPIEHGFPARIVIPGLYGYVSATKWVTDLEFTTWDARQSYWLQRGWAEQAPIKTESRIDRPASGASVPAGAVRVAGTAWAQHVGIEKVEVRLDQGPWQQAHLSAEVNKDTWRMWWADLTAAAGGHTVTVRATDQSGYTQTDHVADPVPDGATGWHSVSFTAG</sequence>
<evidence type="ECO:0000313" key="3">
    <source>
        <dbReference type="EMBL" id="PFG47799.1"/>
    </source>
</evidence>
<dbReference type="PANTHER" id="PTHR19372">
    <property type="entry name" value="SULFITE REDUCTASE"/>
    <property type="match status" value="1"/>
</dbReference>
<dbReference type="PANTHER" id="PTHR19372:SF7">
    <property type="entry name" value="SULFITE OXIDASE, MITOCHONDRIAL"/>
    <property type="match status" value="1"/>
</dbReference>
<keyword evidence="1" id="KW-0472">Membrane</keyword>
<dbReference type="Pfam" id="PF00174">
    <property type="entry name" value="Oxidored_molyb"/>
    <property type="match status" value="1"/>
</dbReference>
<proteinExistence type="predicted"/>
<dbReference type="EMBL" id="PDJK01000002">
    <property type="protein sequence ID" value="PFG47799.1"/>
    <property type="molecule type" value="Genomic_DNA"/>
</dbReference>
<name>A0A2A9FBI6_9PSEU</name>
<evidence type="ECO:0000259" key="2">
    <source>
        <dbReference type="Pfam" id="PF00174"/>
    </source>
</evidence>
<keyword evidence="1" id="KW-1133">Transmembrane helix</keyword>
<keyword evidence="1" id="KW-0812">Transmembrane</keyword>
<dbReference type="GO" id="GO:0043546">
    <property type="term" value="F:molybdopterin cofactor binding"/>
    <property type="evidence" value="ECO:0007669"/>
    <property type="project" value="TreeGrafter"/>
</dbReference>
<dbReference type="GO" id="GO:0008482">
    <property type="term" value="F:sulfite oxidase activity"/>
    <property type="evidence" value="ECO:0007669"/>
    <property type="project" value="TreeGrafter"/>
</dbReference>
<gene>
    <name evidence="3" type="ORF">ATK36_2853</name>
</gene>
<dbReference type="GO" id="GO:0006790">
    <property type="term" value="P:sulfur compound metabolic process"/>
    <property type="evidence" value="ECO:0007669"/>
    <property type="project" value="TreeGrafter"/>
</dbReference>
<keyword evidence="4" id="KW-1185">Reference proteome</keyword>
<dbReference type="SUPFAM" id="SSF56524">
    <property type="entry name" value="Oxidoreductase molybdopterin-binding domain"/>
    <property type="match status" value="1"/>
</dbReference>
<feature type="transmembrane region" description="Helical" evidence="1">
    <location>
        <begin position="127"/>
        <end position="146"/>
    </location>
</feature>
<comment type="caution">
    <text evidence="3">The sequence shown here is derived from an EMBL/GenBank/DDBJ whole genome shotgun (WGS) entry which is preliminary data.</text>
</comment>
<dbReference type="InterPro" id="IPR036374">
    <property type="entry name" value="OxRdtase_Mopterin-bd_sf"/>
</dbReference>
<dbReference type="Pfam" id="PF17957">
    <property type="entry name" value="Big_7"/>
    <property type="match status" value="1"/>
</dbReference>
<dbReference type="Gene3D" id="2.60.40.650">
    <property type="match status" value="1"/>
</dbReference>
<organism evidence="3 4">
    <name type="scientific">Amycolatopsis sulphurea</name>
    <dbReference type="NCBI Taxonomy" id="76022"/>
    <lineage>
        <taxon>Bacteria</taxon>
        <taxon>Bacillati</taxon>
        <taxon>Actinomycetota</taxon>
        <taxon>Actinomycetes</taxon>
        <taxon>Pseudonocardiales</taxon>
        <taxon>Pseudonocardiaceae</taxon>
        <taxon>Amycolatopsis</taxon>
    </lineage>
</organism>
<feature type="domain" description="Oxidoreductase molybdopterin-binding" evidence="2">
    <location>
        <begin position="245"/>
        <end position="398"/>
    </location>
</feature>
<reference evidence="3 4" key="1">
    <citation type="submission" date="2017-10" db="EMBL/GenBank/DDBJ databases">
        <title>Sequencing the genomes of 1000 actinobacteria strains.</title>
        <authorList>
            <person name="Klenk H.-P."/>
        </authorList>
    </citation>
    <scope>NUCLEOTIDE SEQUENCE [LARGE SCALE GENOMIC DNA]</scope>
    <source>
        <strain evidence="3 4">DSM 46092</strain>
    </source>
</reference>
<dbReference type="Gene3D" id="3.90.420.10">
    <property type="entry name" value="Oxidoreductase, molybdopterin-binding domain"/>
    <property type="match status" value="1"/>
</dbReference>
<dbReference type="AlphaFoldDB" id="A0A2A9FBI6"/>
<dbReference type="InterPro" id="IPR000572">
    <property type="entry name" value="OxRdtase_Mopterin-bd_dom"/>
</dbReference>
<dbReference type="GO" id="GO:0020037">
    <property type="term" value="F:heme binding"/>
    <property type="evidence" value="ECO:0007669"/>
    <property type="project" value="TreeGrafter"/>
</dbReference>
<protein>
    <submittedName>
        <fullName evidence="3">DMSO/TMAO reductase YedYZ molybdopterin-dependent catalytic subunit</fullName>
    </submittedName>
</protein>
<feature type="transmembrane region" description="Helical" evidence="1">
    <location>
        <begin position="12"/>
        <end position="39"/>
    </location>
</feature>
<dbReference type="SUPFAM" id="SSF81296">
    <property type="entry name" value="E set domains"/>
    <property type="match status" value="1"/>
</dbReference>